<accession>A0A645FL87</accession>
<dbReference type="EMBL" id="VSSQ01059646">
    <property type="protein sequence ID" value="MPN13174.1"/>
    <property type="molecule type" value="Genomic_DNA"/>
</dbReference>
<name>A0A645FL87_9ZZZZ</name>
<proteinExistence type="predicted"/>
<dbReference type="AlphaFoldDB" id="A0A645FL87"/>
<organism evidence="1">
    <name type="scientific">bioreactor metagenome</name>
    <dbReference type="NCBI Taxonomy" id="1076179"/>
    <lineage>
        <taxon>unclassified sequences</taxon>
        <taxon>metagenomes</taxon>
        <taxon>ecological metagenomes</taxon>
    </lineage>
</organism>
<protein>
    <submittedName>
        <fullName evidence="1">Uncharacterized protein</fullName>
    </submittedName>
</protein>
<sequence>MIGHQMLDACTSTRTELHFIKDDKRTGLFICRQARSEFSFEIDLQIKEERIKVVQIEIEEFYHQRIHCTKIHKDIRVILVAGKLFNNIAFANAPGALNQEGHITLSLLLPSE</sequence>
<evidence type="ECO:0000313" key="1">
    <source>
        <dbReference type="EMBL" id="MPN13174.1"/>
    </source>
</evidence>
<reference evidence="1" key="1">
    <citation type="submission" date="2019-08" db="EMBL/GenBank/DDBJ databases">
        <authorList>
            <person name="Kucharzyk K."/>
            <person name="Murdoch R.W."/>
            <person name="Higgins S."/>
            <person name="Loffler F."/>
        </authorList>
    </citation>
    <scope>NUCLEOTIDE SEQUENCE</scope>
</reference>
<gene>
    <name evidence="1" type="ORF">SDC9_160494</name>
</gene>
<comment type="caution">
    <text evidence="1">The sequence shown here is derived from an EMBL/GenBank/DDBJ whole genome shotgun (WGS) entry which is preliminary data.</text>
</comment>